<accession>A0AAU2JRP3</accession>
<name>A0AAU2JRP3_9ACTN</name>
<dbReference type="EMBL" id="CP108264">
    <property type="protein sequence ID" value="WTU74943.1"/>
    <property type="molecule type" value="Genomic_DNA"/>
</dbReference>
<dbReference type="AlphaFoldDB" id="A0AAU2JRP3"/>
<evidence type="ECO:0000313" key="1">
    <source>
        <dbReference type="EMBL" id="WTU74943.1"/>
    </source>
</evidence>
<gene>
    <name evidence="1" type="ORF">OG327_17405</name>
</gene>
<protein>
    <recommendedName>
        <fullName evidence="2">TetR family transcriptional regulator</fullName>
    </recommendedName>
</protein>
<proteinExistence type="predicted"/>
<organism evidence="1">
    <name type="scientific">Streptomyces sp. NBC_00049</name>
    <dbReference type="NCBI Taxonomy" id="2903617"/>
    <lineage>
        <taxon>Bacteria</taxon>
        <taxon>Bacillati</taxon>
        <taxon>Actinomycetota</taxon>
        <taxon>Actinomycetes</taxon>
        <taxon>Kitasatosporales</taxon>
        <taxon>Streptomycetaceae</taxon>
        <taxon>Streptomyces</taxon>
    </lineage>
</organism>
<evidence type="ECO:0008006" key="2">
    <source>
        <dbReference type="Google" id="ProtNLM"/>
    </source>
</evidence>
<reference evidence="1" key="1">
    <citation type="submission" date="2022-10" db="EMBL/GenBank/DDBJ databases">
        <title>The complete genomes of actinobacterial strains from the NBC collection.</title>
        <authorList>
            <person name="Joergensen T.S."/>
            <person name="Alvarez Arevalo M."/>
            <person name="Sterndorff E.B."/>
            <person name="Faurdal D."/>
            <person name="Vuksanovic O."/>
            <person name="Mourched A.-S."/>
            <person name="Charusanti P."/>
            <person name="Shaw S."/>
            <person name="Blin K."/>
            <person name="Weber T."/>
        </authorList>
    </citation>
    <scope>NUCLEOTIDE SEQUENCE</scope>
    <source>
        <strain evidence="1">NBC_00049</strain>
    </source>
</reference>
<sequence>MGEFAVRHAAGLERILAGVRDLGRFPPAVMAIADELGYLREHEISPAGLLLWSGGIEACTPEIGAPATMRRMAVAGADLQLAHLVEALVGTAVQRAPETPATAVTAVLDDACALVAGPAYRRTVREVLLTWRVGFLPGVLMPTSASPEWIKQGFRAYARALEPMTA</sequence>